<evidence type="ECO:0000313" key="3">
    <source>
        <dbReference type="Proteomes" id="UP001519332"/>
    </source>
</evidence>
<dbReference type="Proteomes" id="UP001519332">
    <property type="component" value="Unassembled WGS sequence"/>
</dbReference>
<dbReference type="RefSeq" id="WP_209640849.1">
    <property type="nucleotide sequence ID" value="NZ_JAGINW010000001.1"/>
</dbReference>
<keyword evidence="3" id="KW-1185">Reference proteome</keyword>
<evidence type="ECO:0000313" key="2">
    <source>
        <dbReference type="EMBL" id="MBP2323887.1"/>
    </source>
</evidence>
<gene>
    <name evidence="2" type="ORF">JOF56_004272</name>
</gene>
<evidence type="ECO:0000259" key="1">
    <source>
        <dbReference type="Pfam" id="PF26056"/>
    </source>
</evidence>
<feature type="domain" description="DUF8017" evidence="1">
    <location>
        <begin position="52"/>
        <end position="229"/>
    </location>
</feature>
<sequence length="231" mass="23846">MVLRRSTRLLITLGAVAALLVVGGISAASLLRRGAQPPAAHFDEPAAAAPHTTWQPVSDPATHLAYEVPPDWELADQEESLTTSNGVKLGHLADWGPYTCQGAEYGRAFAASGVTPNDRKPSRVASELAAAVAADQYSDGHQTAAVKVDKPKPTTINGAQGAIVRAEATLNESTDPCASSKGTVTVVAVTTPAGNSVLVVAADATPGPEQPTPLADPERLDLIVQSLRFAS</sequence>
<protein>
    <recommendedName>
        <fullName evidence="1">DUF8017 domain-containing protein</fullName>
    </recommendedName>
</protein>
<proteinExistence type="predicted"/>
<reference evidence="2 3" key="1">
    <citation type="submission" date="2021-03" db="EMBL/GenBank/DDBJ databases">
        <title>Sequencing the genomes of 1000 actinobacteria strains.</title>
        <authorList>
            <person name="Klenk H.-P."/>
        </authorList>
    </citation>
    <scope>NUCLEOTIDE SEQUENCE [LARGE SCALE GENOMIC DNA]</scope>
    <source>
        <strain evidence="2 3">DSM 46670</strain>
    </source>
</reference>
<comment type="caution">
    <text evidence="2">The sequence shown here is derived from an EMBL/GenBank/DDBJ whole genome shotgun (WGS) entry which is preliminary data.</text>
</comment>
<dbReference type="InterPro" id="IPR058330">
    <property type="entry name" value="DUF8017"/>
</dbReference>
<organism evidence="2 3">
    <name type="scientific">Kibdelosporangium banguiense</name>
    <dbReference type="NCBI Taxonomy" id="1365924"/>
    <lineage>
        <taxon>Bacteria</taxon>
        <taxon>Bacillati</taxon>
        <taxon>Actinomycetota</taxon>
        <taxon>Actinomycetes</taxon>
        <taxon>Pseudonocardiales</taxon>
        <taxon>Pseudonocardiaceae</taxon>
        <taxon>Kibdelosporangium</taxon>
    </lineage>
</organism>
<name>A0ABS4THH2_9PSEU</name>
<accession>A0ABS4THH2</accession>
<dbReference type="EMBL" id="JAGINW010000001">
    <property type="protein sequence ID" value="MBP2323887.1"/>
    <property type="molecule type" value="Genomic_DNA"/>
</dbReference>
<dbReference type="Pfam" id="PF26056">
    <property type="entry name" value="DUF8017"/>
    <property type="match status" value="1"/>
</dbReference>